<dbReference type="GO" id="GO:0000182">
    <property type="term" value="F:rDNA binding"/>
    <property type="evidence" value="ECO:0007669"/>
    <property type="project" value="TreeGrafter"/>
</dbReference>
<evidence type="ECO:0000256" key="3">
    <source>
        <dbReference type="SAM" id="MobiDB-lite"/>
    </source>
</evidence>
<evidence type="ECO:0000256" key="1">
    <source>
        <dbReference type="ARBA" id="ARBA00004123"/>
    </source>
</evidence>
<keyword evidence="5" id="KW-1185">Reference proteome</keyword>
<dbReference type="EC" id="2.7.7.7" evidence="4"/>
<dbReference type="EMBL" id="JANBUO010002070">
    <property type="protein sequence ID" value="KAJ2795836.1"/>
    <property type="molecule type" value="Genomic_DNA"/>
</dbReference>
<dbReference type="PANTHER" id="PTHR13213">
    <property type="entry name" value="MYB-BINDING PROTEIN 1A FAMILY MEMBER"/>
    <property type="match status" value="1"/>
</dbReference>
<organism evidence="4 5">
    <name type="scientific">Coemansia guatemalensis</name>
    <dbReference type="NCBI Taxonomy" id="2761395"/>
    <lineage>
        <taxon>Eukaryota</taxon>
        <taxon>Fungi</taxon>
        <taxon>Fungi incertae sedis</taxon>
        <taxon>Zoopagomycota</taxon>
        <taxon>Kickxellomycotina</taxon>
        <taxon>Kickxellomycetes</taxon>
        <taxon>Kickxellales</taxon>
        <taxon>Kickxellaceae</taxon>
        <taxon>Coemansia</taxon>
    </lineage>
</organism>
<reference evidence="4" key="1">
    <citation type="submission" date="2022-07" db="EMBL/GenBank/DDBJ databases">
        <title>Phylogenomic reconstructions and comparative analyses of Kickxellomycotina fungi.</title>
        <authorList>
            <person name="Reynolds N.K."/>
            <person name="Stajich J.E."/>
            <person name="Barry K."/>
            <person name="Grigoriev I.V."/>
            <person name="Crous P."/>
            <person name="Smith M.E."/>
        </authorList>
    </citation>
    <scope>NUCLEOTIDE SEQUENCE</scope>
    <source>
        <strain evidence="4">NRRL 1565</strain>
    </source>
</reference>
<dbReference type="InterPro" id="IPR007015">
    <property type="entry name" value="DNA_pol_V/MYBBP1A"/>
</dbReference>
<accession>A0A9W8HX98</accession>
<name>A0A9W8HX98_9FUNG</name>
<proteinExistence type="predicted"/>
<dbReference type="GO" id="GO:0003887">
    <property type="term" value="F:DNA-directed DNA polymerase activity"/>
    <property type="evidence" value="ECO:0007669"/>
    <property type="project" value="UniProtKB-KW"/>
</dbReference>
<dbReference type="Proteomes" id="UP001140094">
    <property type="component" value="Unassembled WGS sequence"/>
</dbReference>
<keyword evidence="4" id="KW-0548">Nucleotidyltransferase</keyword>
<dbReference type="Pfam" id="PF04931">
    <property type="entry name" value="DNA_pol_phi"/>
    <property type="match status" value="1"/>
</dbReference>
<keyword evidence="2" id="KW-0539">Nucleus</keyword>
<dbReference type="PANTHER" id="PTHR13213:SF2">
    <property type="entry name" value="MYB-BINDING PROTEIN 1A"/>
    <property type="match status" value="1"/>
</dbReference>
<feature type="compositionally biased region" description="Basic and acidic residues" evidence="3">
    <location>
        <begin position="671"/>
        <end position="681"/>
    </location>
</feature>
<dbReference type="GO" id="GO:0005730">
    <property type="term" value="C:nucleolus"/>
    <property type="evidence" value="ECO:0007669"/>
    <property type="project" value="InterPro"/>
</dbReference>
<dbReference type="AlphaFoldDB" id="A0A9W8HX98"/>
<feature type="region of interest" description="Disordered" evidence="3">
    <location>
        <begin position="753"/>
        <end position="772"/>
    </location>
</feature>
<dbReference type="OrthoDB" id="342531at2759"/>
<protein>
    <submittedName>
        <fullName evidence="4">DNA-directed DNA polymerase</fullName>
        <ecNumber evidence="4">2.7.7.7</ecNumber>
    </submittedName>
</protein>
<comment type="caution">
    <text evidence="4">The sequence shown here is derived from an EMBL/GenBank/DDBJ whole genome shotgun (WGS) entry which is preliminary data.</text>
</comment>
<sequence>MPTTLDFYWDLASLDEGKRIAAASQLIATLCGFQEKMPATNEVATTEEALDRICAGDVSYAVKRLIKGLASSRDGARQGYSVALAELLARMECISVKVVLDLLWKNTEATKSMSGQDQRDMRFGRIFGMMAVVQSGILTRQSTTTVELRKMVMELTAIGTKKSYLREVAYATLTSMVPLVSKLSFRDEAVEMMVSVALDKGVVETPDELLLAMRLRYAFPAYEWAAALPQWQGKHMLSAKNATRLKAILCETSAENPGLFSSWHPQLHGVWNEIFDLYFNKHRAYEVETLRPMEFEGLWDTVVEGGLFAPGMSQFRRYWGFLVLERLLPYLSEDTVPATMTPNVVRALSDNVSAAGKTALAKAGLRAAERLTEICEGNTKVGLAVLTHLLNQKNTIQPASAGKTNLRTMMADRIVARLDGDAIAGYVGYLQQVFLAPRRTRTIMGVAGPTSALNVSDKTLERQRNWAIDQMIRVARFGQLPKSDELTERVIRFIVAQAALAPNNKNSGGSLAELATPAQPPLSHTSRDYCATALVGLVGELTLQSASAGAERGPAWATMTLTALLEGAAHKGVHVLVNGFIKTRAVLGQMAKVLSAMGEQIATLTEPGDVQRLRALEQLLGNLCVMSVFSVDPQARAEFAEALPELHECYTRMQAELGIAKQRTRKPRGTKAKDDGEEEPRPVEVLTDMLIGLLTKDLNVLRRLCEQAFVPFAGVMTAEAMESIVSVLQAREGSAEGAVTMEMDAMDEDAMDVDEDEDAEAEHVDGVDEEGVDEELRRRIQEALGEEAAEVSGSESEEEFDDEQMTVFDDKLAEIFRHRKEQKTAARDLKISMVNFKLRVLDLADVFLTRQPESPLVMQLLPAIVDLARATQRDSRNRAVHDRAAAILGAR</sequence>
<dbReference type="GO" id="GO:0006355">
    <property type="term" value="P:regulation of DNA-templated transcription"/>
    <property type="evidence" value="ECO:0007669"/>
    <property type="project" value="InterPro"/>
</dbReference>
<evidence type="ECO:0000313" key="5">
    <source>
        <dbReference type="Proteomes" id="UP001140094"/>
    </source>
</evidence>
<gene>
    <name evidence="4" type="primary">POL5_2</name>
    <name evidence="4" type="ORF">H4R20_005741</name>
</gene>
<keyword evidence="4" id="KW-0239">DNA-directed DNA polymerase</keyword>
<keyword evidence="4" id="KW-0808">Transferase</keyword>
<comment type="subcellular location">
    <subcellularLocation>
        <location evidence="1">Nucleus</location>
    </subcellularLocation>
</comment>
<feature type="region of interest" description="Disordered" evidence="3">
    <location>
        <begin position="662"/>
        <end position="681"/>
    </location>
</feature>
<feature type="non-terminal residue" evidence="4">
    <location>
        <position position="891"/>
    </location>
</feature>
<evidence type="ECO:0000313" key="4">
    <source>
        <dbReference type="EMBL" id="KAJ2795836.1"/>
    </source>
</evidence>
<evidence type="ECO:0000256" key="2">
    <source>
        <dbReference type="ARBA" id="ARBA00023242"/>
    </source>
</evidence>